<feature type="compositionally biased region" description="Basic and acidic residues" evidence="1">
    <location>
        <begin position="138"/>
        <end position="147"/>
    </location>
</feature>
<dbReference type="EMBL" id="CM003528">
    <property type="protein sequence ID" value="RCV05360.1"/>
    <property type="molecule type" value="Genomic_DNA"/>
</dbReference>
<feature type="compositionally biased region" description="Low complexity" evidence="1">
    <location>
        <begin position="117"/>
        <end position="128"/>
    </location>
</feature>
<reference evidence="2" key="2">
    <citation type="submission" date="2015-07" db="EMBL/GenBank/DDBJ databases">
        <authorList>
            <person name="Noorani M."/>
        </authorList>
    </citation>
    <scope>NUCLEOTIDE SEQUENCE</scope>
    <source>
        <strain evidence="2">Yugu1</strain>
    </source>
</reference>
<reference evidence="2" key="1">
    <citation type="journal article" date="2012" name="Nat. Biotechnol.">
        <title>Reference genome sequence of the model plant Setaria.</title>
        <authorList>
            <person name="Bennetzen J.L."/>
            <person name="Schmutz J."/>
            <person name="Wang H."/>
            <person name="Percifield R."/>
            <person name="Hawkins J."/>
            <person name="Pontaroli A.C."/>
            <person name="Estep M."/>
            <person name="Feng L."/>
            <person name="Vaughn J.N."/>
            <person name="Grimwood J."/>
            <person name="Jenkins J."/>
            <person name="Barry K."/>
            <person name="Lindquist E."/>
            <person name="Hellsten U."/>
            <person name="Deshpande S."/>
            <person name="Wang X."/>
            <person name="Wu X."/>
            <person name="Mitros T."/>
            <person name="Triplett J."/>
            <person name="Yang X."/>
            <person name="Ye C.Y."/>
            <person name="Mauro-Herrera M."/>
            <person name="Wang L."/>
            <person name="Li P."/>
            <person name="Sharma M."/>
            <person name="Sharma R."/>
            <person name="Ronald P.C."/>
            <person name="Panaud O."/>
            <person name="Kellogg E.A."/>
            <person name="Brutnell T.P."/>
            <person name="Doust A.N."/>
            <person name="Tuskan G.A."/>
            <person name="Rokhsar D."/>
            <person name="Devos K.M."/>
        </authorList>
    </citation>
    <scope>NUCLEOTIDE SEQUENCE [LARGE SCALE GENOMIC DNA]</scope>
    <source>
        <strain evidence="2">Yugu1</strain>
    </source>
</reference>
<gene>
    <name evidence="2" type="ORF">SETIT_1G077700v2</name>
</gene>
<evidence type="ECO:0000256" key="1">
    <source>
        <dbReference type="SAM" id="MobiDB-lite"/>
    </source>
</evidence>
<proteinExistence type="predicted"/>
<name>A0A368PJZ3_SETIT</name>
<sequence length="219" mass="23398">MMRCFGVVNDNAVITEDNRKACDDLYRAKLAPKEFAAGTVPVHESDFYAAWAEEGDGGDMTGRESCGSCCVVEPGSGDGTSAPGYGDGGGKNATPLAAATLLRSGYRPEPPVPRNRGSPACSAAATTAGGEGSGGADRGSRRHADDWSERATILESRRRASAPGRRNRWWWLLLSDARGVARKRRSIAGRRRRRRWEAGRRSGDVGLLGEIGGGTSRRF</sequence>
<evidence type="ECO:0000313" key="2">
    <source>
        <dbReference type="EMBL" id="RCV05360.1"/>
    </source>
</evidence>
<feature type="region of interest" description="Disordered" evidence="1">
    <location>
        <begin position="105"/>
        <end position="147"/>
    </location>
</feature>
<accession>A0A368PJZ3</accession>
<protein>
    <submittedName>
        <fullName evidence="2">Uncharacterized protein</fullName>
    </submittedName>
</protein>
<organism evidence="2">
    <name type="scientific">Setaria italica</name>
    <name type="common">Foxtail millet</name>
    <name type="synonym">Panicum italicum</name>
    <dbReference type="NCBI Taxonomy" id="4555"/>
    <lineage>
        <taxon>Eukaryota</taxon>
        <taxon>Viridiplantae</taxon>
        <taxon>Streptophyta</taxon>
        <taxon>Embryophyta</taxon>
        <taxon>Tracheophyta</taxon>
        <taxon>Spermatophyta</taxon>
        <taxon>Magnoliopsida</taxon>
        <taxon>Liliopsida</taxon>
        <taxon>Poales</taxon>
        <taxon>Poaceae</taxon>
        <taxon>PACMAD clade</taxon>
        <taxon>Panicoideae</taxon>
        <taxon>Panicodae</taxon>
        <taxon>Paniceae</taxon>
        <taxon>Cenchrinae</taxon>
        <taxon>Setaria</taxon>
    </lineage>
</organism>
<dbReference type="AlphaFoldDB" id="A0A368PJZ3"/>